<keyword evidence="5 6" id="KW-0472">Membrane</keyword>
<feature type="transmembrane region" description="Helical" evidence="6">
    <location>
        <begin position="737"/>
        <end position="755"/>
    </location>
</feature>
<evidence type="ECO:0000313" key="10">
    <source>
        <dbReference type="Proteomes" id="UP000013783"/>
    </source>
</evidence>
<evidence type="ECO:0000313" key="11">
    <source>
        <dbReference type="Proteomes" id="UP000014148"/>
    </source>
</evidence>
<gene>
    <name evidence="9" type="ORF">I585_04086</name>
    <name evidence="8" type="ORF">UAI_01334</name>
</gene>
<evidence type="ECO:0000313" key="8">
    <source>
        <dbReference type="EMBL" id="EOH79356.1"/>
    </source>
</evidence>
<dbReference type="RefSeq" id="WP_010740185.1">
    <property type="nucleotide sequence ID" value="NZ_KE136483.1"/>
</dbReference>
<proteinExistence type="predicted"/>
<dbReference type="Proteomes" id="UP000013783">
    <property type="component" value="Unassembled WGS sequence"/>
</dbReference>
<comment type="subcellular location">
    <subcellularLocation>
        <location evidence="1">Cell membrane</location>
        <topology evidence="1">Multi-pass membrane protein</topology>
    </subcellularLocation>
</comment>
<feature type="transmembrane region" description="Helical" evidence="6">
    <location>
        <begin position="697"/>
        <end position="717"/>
    </location>
</feature>
<feature type="transmembrane region" description="Helical" evidence="6">
    <location>
        <begin position="21"/>
        <end position="44"/>
    </location>
</feature>
<feature type="transmembrane region" description="Helical" evidence="6">
    <location>
        <begin position="301"/>
        <end position="322"/>
    </location>
</feature>
<keyword evidence="4 6" id="KW-1133">Transmembrane helix</keyword>
<dbReference type="PANTHER" id="PTHR30287">
    <property type="entry name" value="MEMBRANE COMPONENT OF PREDICTED ABC SUPERFAMILY METABOLITE UPTAKE TRANSPORTER"/>
    <property type="match status" value="1"/>
</dbReference>
<evidence type="ECO:0000256" key="1">
    <source>
        <dbReference type="ARBA" id="ARBA00004651"/>
    </source>
</evidence>
<feature type="domain" description="ABC3 transporter permease C-terminal" evidence="7">
    <location>
        <begin position="255"/>
        <end position="368"/>
    </location>
</feature>
<dbReference type="eggNOG" id="COG0577">
    <property type="taxonomic scope" value="Bacteria"/>
</dbReference>
<dbReference type="InterPro" id="IPR038766">
    <property type="entry name" value="Membrane_comp_ABC_pdt"/>
</dbReference>
<dbReference type="AlphaFoldDB" id="R2RFG6"/>
<dbReference type="STRING" id="71451.RV07_GL001296"/>
<comment type="caution">
    <text evidence="8">The sequence shown here is derived from an EMBL/GenBank/DDBJ whole genome shotgun (WGS) entry which is preliminary data.</text>
</comment>
<keyword evidence="11" id="KW-1185">Reference proteome</keyword>
<dbReference type="GO" id="GO:0005886">
    <property type="term" value="C:plasma membrane"/>
    <property type="evidence" value="ECO:0007669"/>
    <property type="project" value="UniProtKB-SubCell"/>
</dbReference>
<dbReference type="InterPro" id="IPR003838">
    <property type="entry name" value="ABC3_permease_C"/>
</dbReference>
<dbReference type="Proteomes" id="UP000014148">
    <property type="component" value="Unassembled WGS sequence"/>
</dbReference>
<evidence type="ECO:0000256" key="6">
    <source>
        <dbReference type="SAM" id="Phobius"/>
    </source>
</evidence>
<organism evidence="8 10">
    <name type="scientific">Enterococcus malodoratus ATCC 43197</name>
    <dbReference type="NCBI Taxonomy" id="1158601"/>
    <lineage>
        <taxon>Bacteria</taxon>
        <taxon>Bacillati</taxon>
        <taxon>Bacillota</taxon>
        <taxon>Bacilli</taxon>
        <taxon>Lactobacillales</taxon>
        <taxon>Enterococcaceae</taxon>
        <taxon>Enterococcus</taxon>
    </lineage>
</organism>
<feature type="transmembrane region" description="Helical" evidence="6">
    <location>
        <begin position="248"/>
        <end position="272"/>
    </location>
</feature>
<evidence type="ECO:0000256" key="3">
    <source>
        <dbReference type="ARBA" id="ARBA00022692"/>
    </source>
</evidence>
<evidence type="ECO:0000256" key="4">
    <source>
        <dbReference type="ARBA" id="ARBA00022989"/>
    </source>
</evidence>
<keyword evidence="2" id="KW-1003">Cell membrane</keyword>
<dbReference type="EMBL" id="AJAK01000010">
    <property type="protein sequence ID" value="EOH79356.1"/>
    <property type="molecule type" value="Genomic_DNA"/>
</dbReference>
<sequence>MMYRKIIRNDVRDSKLITATTTIFITVAAMLVALAMILSVNLAGSIDTLMEKTQSPHYMQMHTGELNESRLAKFVKDNGNVAAYEASEFLNLSGSDIEIGEHSFADSVEDNGLAVQNKNLDYFVDMDNQPIQPQPGELYVPVAFKKQGFAKIGDKAKIAGKTFTVTGFLRDGTMNSQMAGSKRLLLHQKDYDELFSKGRLEYIIEFRLKDPSKLNQFESAYKKAGLEVNGPSGSHRLFKLGNAMSDGIMIGILLLISLLVVLMTFMCIRFTLLAKIEEDYREIGVMKAIGLQIRDIKKIYLAKYAAISVVGSLLGYLISLPMSYLLLKNIKLFMGESNNEGLSWVLAIIGVAAVMLLIIVYVYSLLNRFKKVSAVEAIRFSGSNEKVNTKTRFNLRKLTFFSVDTCLGIIDIFNRKKIYLTMLLVFIISTFIMIVPALVYHTTSSDAFVENMGFSRKVDIGTSLYQSTNNAKFEQKIENYLEQDPDVADFSKIVTKNFDVKDAGTTDNVLSVELGNHQKFPVDYLKGNAPKKANELALSTINAEEYRKKVGDSMILIRDGQEETFTVCGIYANLFNGGKTAKATFKDEKATNIWTDIYIRLKDSAKVTQKMTQYKKDLPFAKMNNAREYRDQTFGSTIQSLRLISVGALVVALVITALITSLFMKLLLAKHKKEIAALKAIGFTNQRINQQYLSRSLTVLVLGLTIGTLLSMTVGKAMSGLVASALGGVNVQLTGSLLIYLGCPLLMLVVTVLATKAVTAQAGKIEIAENLKD</sequence>
<accession>R2RFG6</accession>
<dbReference type="PATRIC" id="fig|1158601.3.peg.1300"/>
<evidence type="ECO:0000259" key="7">
    <source>
        <dbReference type="Pfam" id="PF02687"/>
    </source>
</evidence>
<evidence type="ECO:0000256" key="5">
    <source>
        <dbReference type="ARBA" id="ARBA00023136"/>
    </source>
</evidence>
<protein>
    <recommendedName>
        <fullName evidence="7">ABC3 transporter permease C-terminal domain-containing protein</fullName>
    </recommendedName>
</protein>
<dbReference type="PANTHER" id="PTHR30287:SF2">
    <property type="entry name" value="BLL1001 PROTEIN"/>
    <property type="match status" value="1"/>
</dbReference>
<dbReference type="EMBL" id="ASWA01000004">
    <property type="protein sequence ID" value="EOT64885.1"/>
    <property type="molecule type" value="Genomic_DNA"/>
</dbReference>
<evidence type="ECO:0000256" key="2">
    <source>
        <dbReference type="ARBA" id="ARBA00022475"/>
    </source>
</evidence>
<evidence type="ECO:0000313" key="9">
    <source>
        <dbReference type="EMBL" id="EOT64885.1"/>
    </source>
</evidence>
<feature type="domain" description="ABC3 transporter permease C-terminal" evidence="7">
    <location>
        <begin position="648"/>
        <end position="766"/>
    </location>
</feature>
<keyword evidence="3 6" id="KW-0812">Transmembrane</keyword>
<feature type="transmembrane region" description="Helical" evidence="6">
    <location>
        <begin position="418"/>
        <end position="440"/>
    </location>
</feature>
<reference evidence="9 11" key="2">
    <citation type="submission" date="2013-03" db="EMBL/GenBank/DDBJ databases">
        <title>The Genome Sequence of Enterococcus malodoratus ATCC_43197 (PacBio/Illumina hybrid assembly).</title>
        <authorList>
            <consortium name="The Broad Institute Genomics Platform"/>
            <consortium name="The Broad Institute Genome Sequencing Center for Infectious Disease"/>
            <person name="Earl A."/>
            <person name="Russ C."/>
            <person name="Gilmore M."/>
            <person name="Surin D."/>
            <person name="Walker B."/>
            <person name="Young S."/>
            <person name="Zeng Q."/>
            <person name="Gargeya S."/>
            <person name="Fitzgerald M."/>
            <person name="Haas B."/>
            <person name="Abouelleil A."/>
            <person name="Allen A.W."/>
            <person name="Alvarado L."/>
            <person name="Arachchi H.M."/>
            <person name="Berlin A.M."/>
            <person name="Chapman S.B."/>
            <person name="Gainer-Dewar J."/>
            <person name="Goldberg J."/>
            <person name="Griggs A."/>
            <person name="Gujja S."/>
            <person name="Hansen M."/>
            <person name="Howarth C."/>
            <person name="Imamovic A."/>
            <person name="Ireland A."/>
            <person name="Larimer J."/>
            <person name="McCowan C."/>
            <person name="Murphy C."/>
            <person name="Pearson M."/>
            <person name="Poon T.W."/>
            <person name="Priest M."/>
            <person name="Roberts A."/>
            <person name="Saif S."/>
            <person name="Shea T."/>
            <person name="Sisk P."/>
            <person name="Sykes S."/>
            <person name="Wortman J."/>
            <person name="Nusbaum C."/>
            <person name="Birren B."/>
        </authorList>
    </citation>
    <scope>NUCLEOTIDE SEQUENCE [LARGE SCALE GENOMIC DNA]</scope>
    <source>
        <strain evidence="9 11">ATCC 43197</strain>
    </source>
</reference>
<name>R2RFG6_9ENTE</name>
<feature type="transmembrane region" description="Helical" evidence="6">
    <location>
        <begin position="643"/>
        <end position="664"/>
    </location>
</feature>
<feature type="transmembrane region" description="Helical" evidence="6">
    <location>
        <begin position="342"/>
        <end position="363"/>
    </location>
</feature>
<reference evidence="8 10" key="1">
    <citation type="submission" date="2013-02" db="EMBL/GenBank/DDBJ databases">
        <title>The Genome Sequence of Enterococcus malodoratus ATCC_43197.</title>
        <authorList>
            <consortium name="The Broad Institute Genome Sequencing Platform"/>
            <consortium name="The Broad Institute Genome Sequencing Center for Infectious Disease"/>
            <person name="Earl A.M."/>
            <person name="Gilmore M.S."/>
            <person name="Lebreton F."/>
            <person name="Walker B."/>
            <person name="Young S.K."/>
            <person name="Zeng Q."/>
            <person name="Gargeya S."/>
            <person name="Fitzgerald M."/>
            <person name="Haas B."/>
            <person name="Abouelleil A."/>
            <person name="Alvarado L."/>
            <person name="Arachchi H.M."/>
            <person name="Berlin A.M."/>
            <person name="Chapman S.B."/>
            <person name="Dewar J."/>
            <person name="Goldberg J."/>
            <person name="Griggs A."/>
            <person name="Gujja S."/>
            <person name="Hansen M."/>
            <person name="Howarth C."/>
            <person name="Imamovic A."/>
            <person name="Larimer J."/>
            <person name="McCowan C."/>
            <person name="Murphy C."/>
            <person name="Neiman D."/>
            <person name="Pearson M."/>
            <person name="Priest M."/>
            <person name="Roberts A."/>
            <person name="Saif S."/>
            <person name="Shea T."/>
            <person name="Sisk P."/>
            <person name="Sykes S."/>
            <person name="Wortman J."/>
            <person name="Nusbaum C."/>
            <person name="Birren B."/>
        </authorList>
    </citation>
    <scope>NUCLEOTIDE SEQUENCE [LARGE SCALE GENOMIC DNA]</scope>
    <source>
        <strain evidence="8 10">ATCC 43197</strain>
    </source>
</reference>
<dbReference type="Pfam" id="PF02687">
    <property type="entry name" value="FtsX"/>
    <property type="match status" value="2"/>
</dbReference>